<protein>
    <submittedName>
        <fullName evidence="1">Uncharacterized protein</fullName>
    </submittedName>
</protein>
<evidence type="ECO:0000313" key="2">
    <source>
        <dbReference type="Proteomes" id="UP000648482"/>
    </source>
</evidence>
<dbReference type="Proteomes" id="UP000648482">
    <property type="component" value="Unassembled WGS sequence"/>
</dbReference>
<gene>
    <name evidence="1" type="ORF">PALI_b0289</name>
</gene>
<sequence>MAGTLNFKEQSSTLVAMNDNFLKRYIMCFFIKMFLINRI</sequence>
<dbReference type="EMBL" id="AQGU01000029">
    <property type="protein sequence ID" value="MBE0361334.1"/>
    <property type="molecule type" value="Genomic_DNA"/>
</dbReference>
<evidence type="ECO:0000313" key="1">
    <source>
        <dbReference type="EMBL" id="MBE0361334.1"/>
    </source>
</evidence>
<name>A0ABR9E3Z7_9GAMM</name>
<keyword evidence="2" id="KW-1185">Reference proteome</keyword>
<accession>A0ABR9E3Z7</accession>
<comment type="caution">
    <text evidence="1">The sequence shown here is derived from an EMBL/GenBank/DDBJ whole genome shotgun (WGS) entry which is preliminary data.</text>
</comment>
<proteinExistence type="predicted"/>
<reference evidence="1 2" key="1">
    <citation type="submission" date="2015-06" db="EMBL/GenBank/DDBJ databases">
        <title>Genome sequence of Pseudoalteromonas aliena.</title>
        <authorList>
            <person name="Xie B.-B."/>
            <person name="Rong J.-C."/>
            <person name="Qin Q.-L."/>
            <person name="Zhang Y.-Z."/>
        </authorList>
    </citation>
    <scope>NUCLEOTIDE SEQUENCE [LARGE SCALE GENOMIC DNA]</scope>
    <source>
        <strain evidence="1 2">SW19</strain>
    </source>
</reference>
<organism evidence="1 2">
    <name type="scientific">Pseudoalteromonas aliena SW19</name>
    <dbReference type="NCBI Taxonomy" id="1314866"/>
    <lineage>
        <taxon>Bacteria</taxon>
        <taxon>Pseudomonadati</taxon>
        <taxon>Pseudomonadota</taxon>
        <taxon>Gammaproteobacteria</taxon>
        <taxon>Alteromonadales</taxon>
        <taxon>Pseudoalteromonadaceae</taxon>
        <taxon>Pseudoalteromonas</taxon>
    </lineage>
</organism>